<proteinExistence type="predicted"/>
<evidence type="ECO:0000256" key="2">
    <source>
        <dbReference type="SAM" id="Phobius"/>
    </source>
</evidence>
<accession>A0A6H5IBN5</accession>
<keyword evidence="2" id="KW-1133">Transmembrane helix</keyword>
<dbReference type="AlphaFoldDB" id="A0A6H5IBN5"/>
<organism evidence="3 4">
    <name type="scientific">Trichogramma brassicae</name>
    <dbReference type="NCBI Taxonomy" id="86971"/>
    <lineage>
        <taxon>Eukaryota</taxon>
        <taxon>Metazoa</taxon>
        <taxon>Ecdysozoa</taxon>
        <taxon>Arthropoda</taxon>
        <taxon>Hexapoda</taxon>
        <taxon>Insecta</taxon>
        <taxon>Pterygota</taxon>
        <taxon>Neoptera</taxon>
        <taxon>Endopterygota</taxon>
        <taxon>Hymenoptera</taxon>
        <taxon>Apocrita</taxon>
        <taxon>Proctotrupomorpha</taxon>
        <taxon>Chalcidoidea</taxon>
        <taxon>Trichogrammatidae</taxon>
        <taxon>Trichogramma</taxon>
    </lineage>
</organism>
<sequence length="280" mass="32118">MRILLKECWMLLITVRTRERSRYISNDPSTSSIINTIGAATRVWQPYVFSKSGSRNIVSRVRGHRIRVKNCTPRELPKRLPVNFLNLFVTTWGSIPRHELIVISRDTTPWVQWPGVGSMTSNFREPWLNPDVGKSSSLMRHRRRARATRPPMPSRMAREREHQKRIIRRAIMCTQNRRLLINRRRAPESLYLYIISAIVTAAAAAATVAVKRSKILINQREGDSESDAEKVTDFGNLASTWSIASPDNIASYPILFENKVIFLLVPLSGPQRLMRDKSDS</sequence>
<feature type="region of interest" description="Disordered" evidence="1">
    <location>
        <begin position="134"/>
        <end position="160"/>
    </location>
</feature>
<dbReference type="Proteomes" id="UP000479190">
    <property type="component" value="Unassembled WGS sequence"/>
</dbReference>
<keyword evidence="2" id="KW-0472">Membrane</keyword>
<keyword evidence="2" id="KW-0812">Transmembrane</keyword>
<keyword evidence="4" id="KW-1185">Reference proteome</keyword>
<protein>
    <submittedName>
        <fullName evidence="3">Uncharacterized protein</fullName>
    </submittedName>
</protein>
<evidence type="ECO:0000313" key="4">
    <source>
        <dbReference type="Proteomes" id="UP000479190"/>
    </source>
</evidence>
<gene>
    <name evidence="3" type="ORF">TBRA_LOCUS6356</name>
</gene>
<name>A0A6H5IBN5_9HYME</name>
<evidence type="ECO:0000313" key="3">
    <source>
        <dbReference type="EMBL" id="CAB0034458.1"/>
    </source>
</evidence>
<evidence type="ECO:0000256" key="1">
    <source>
        <dbReference type="SAM" id="MobiDB-lite"/>
    </source>
</evidence>
<reference evidence="3 4" key="1">
    <citation type="submission" date="2020-02" db="EMBL/GenBank/DDBJ databases">
        <authorList>
            <person name="Ferguson B K."/>
        </authorList>
    </citation>
    <scope>NUCLEOTIDE SEQUENCE [LARGE SCALE GENOMIC DNA]</scope>
</reference>
<feature type="transmembrane region" description="Helical" evidence="2">
    <location>
        <begin position="190"/>
        <end position="210"/>
    </location>
</feature>
<dbReference type="EMBL" id="CADCXV010000742">
    <property type="protein sequence ID" value="CAB0034458.1"/>
    <property type="molecule type" value="Genomic_DNA"/>
</dbReference>